<protein>
    <submittedName>
        <fullName evidence="2">Uncharacterized protein</fullName>
    </submittedName>
</protein>
<evidence type="ECO:0000313" key="3">
    <source>
        <dbReference type="Proteomes" id="UP000019460"/>
    </source>
</evidence>
<feature type="region of interest" description="Disordered" evidence="1">
    <location>
        <begin position="1"/>
        <end position="29"/>
    </location>
</feature>
<name>W9VYT4_9GAMM</name>
<dbReference type="Proteomes" id="UP000019460">
    <property type="component" value="Unassembled WGS sequence"/>
</dbReference>
<dbReference type="EMBL" id="AONC01000025">
    <property type="protein sequence ID" value="EXJ15570.1"/>
    <property type="molecule type" value="Genomic_DNA"/>
</dbReference>
<keyword evidence="3" id="KW-1185">Reference proteome</keyword>
<evidence type="ECO:0000313" key="2">
    <source>
        <dbReference type="EMBL" id="EXJ15570.1"/>
    </source>
</evidence>
<comment type="caution">
    <text evidence="2">The sequence shown here is derived from an EMBL/GenBank/DDBJ whole genome shotgun (WGS) entry which is preliminary data.</text>
</comment>
<gene>
    <name evidence="2" type="ORF">D779_1312</name>
</gene>
<organism evidence="2 3">
    <name type="scientific">Imhoffiella purpurea</name>
    <dbReference type="NCBI Taxonomy" id="1249627"/>
    <lineage>
        <taxon>Bacteria</taxon>
        <taxon>Pseudomonadati</taxon>
        <taxon>Pseudomonadota</taxon>
        <taxon>Gammaproteobacteria</taxon>
        <taxon>Chromatiales</taxon>
        <taxon>Chromatiaceae</taxon>
        <taxon>Imhoffiella</taxon>
    </lineage>
</organism>
<proteinExistence type="predicted"/>
<feature type="region of interest" description="Disordered" evidence="1">
    <location>
        <begin position="44"/>
        <end position="64"/>
    </location>
</feature>
<accession>W9VYT4</accession>
<evidence type="ECO:0000256" key="1">
    <source>
        <dbReference type="SAM" id="MobiDB-lite"/>
    </source>
</evidence>
<reference evidence="2 3" key="1">
    <citation type="submission" date="2012-11" db="EMBL/GenBank/DDBJ databases">
        <title>Genome assembly of Thiorhodococcus sp. AK35.</title>
        <authorList>
            <person name="Nupur N."/>
            <person name="Khatri I."/>
            <person name="Subramanian S."/>
            <person name="Pinnaka A."/>
        </authorList>
    </citation>
    <scope>NUCLEOTIDE SEQUENCE [LARGE SCALE GENOMIC DNA]</scope>
    <source>
        <strain evidence="2 3">AK35</strain>
    </source>
</reference>
<sequence length="64" mass="7142">MSICVGSRTHGRAHPIRTRKDPEGLGSGQPELIANMFFDPWMTPTAPGTNSRERPCRGGRHWII</sequence>
<dbReference type="AlphaFoldDB" id="W9VYT4"/>
<dbReference type="STRING" id="1249627.D779_1312"/>